<accession>A0A3M7PE30</accession>
<reference evidence="1 2" key="1">
    <citation type="journal article" date="2018" name="Sci. Rep.">
        <title>Genomic signatures of local adaptation to the degree of environmental predictability in rotifers.</title>
        <authorList>
            <person name="Franch-Gras L."/>
            <person name="Hahn C."/>
            <person name="Garcia-Roger E.M."/>
            <person name="Carmona M.J."/>
            <person name="Serra M."/>
            <person name="Gomez A."/>
        </authorList>
    </citation>
    <scope>NUCLEOTIDE SEQUENCE [LARGE SCALE GENOMIC DNA]</scope>
    <source>
        <strain evidence="1">HYR1</strain>
    </source>
</reference>
<name>A0A3M7PE30_BRAPC</name>
<comment type="caution">
    <text evidence="1">The sequence shown here is derived from an EMBL/GenBank/DDBJ whole genome shotgun (WGS) entry which is preliminary data.</text>
</comment>
<gene>
    <name evidence="1" type="ORF">BpHYR1_040560</name>
</gene>
<protein>
    <submittedName>
        <fullName evidence="1">Uncharacterized protein</fullName>
    </submittedName>
</protein>
<sequence>MDYSLHGKISNVDSSEQIDRGQVYNSTPLKKQDYSSINLKDMSINTPQKKSIEILEKNSFFNLSLDYSLLGKISNVDSSEQIDRGQVYNSTPLKKQDYSSIDLKDMSINTPQKKSIEITLIVI</sequence>
<keyword evidence="2" id="KW-1185">Reference proteome</keyword>
<proteinExistence type="predicted"/>
<organism evidence="1 2">
    <name type="scientific">Brachionus plicatilis</name>
    <name type="common">Marine rotifer</name>
    <name type="synonym">Brachionus muelleri</name>
    <dbReference type="NCBI Taxonomy" id="10195"/>
    <lineage>
        <taxon>Eukaryota</taxon>
        <taxon>Metazoa</taxon>
        <taxon>Spiralia</taxon>
        <taxon>Gnathifera</taxon>
        <taxon>Rotifera</taxon>
        <taxon>Eurotatoria</taxon>
        <taxon>Monogononta</taxon>
        <taxon>Pseudotrocha</taxon>
        <taxon>Ploima</taxon>
        <taxon>Brachionidae</taxon>
        <taxon>Brachionus</taxon>
    </lineage>
</organism>
<dbReference type="AlphaFoldDB" id="A0A3M7PE30"/>
<evidence type="ECO:0000313" key="2">
    <source>
        <dbReference type="Proteomes" id="UP000276133"/>
    </source>
</evidence>
<dbReference type="EMBL" id="REGN01011460">
    <property type="protein sequence ID" value="RMZ97361.1"/>
    <property type="molecule type" value="Genomic_DNA"/>
</dbReference>
<dbReference type="Proteomes" id="UP000276133">
    <property type="component" value="Unassembled WGS sequence"/>
</dbReference>
<evidence type="ECO:0000313" key="1">
    <source>
        <dbReference type="EMBL" id="RMZ97361.1"/>
    </source>
</evidence>